<keyword evidence="1" id="KW-0853">WD repeat</keyword>
<dbReference type="GO" id="GO:0035859">
    <property type="term" value="C:Seh1-associated complex"/>
    <property type="evidence" value="ECO:0007669"/>
    <property type="project" value="TreeGrafter"/>
</dbReference>
<dbReference type="CDD" id="cd16692">
    <property type="entry name" value="mRING-H2-C3H3C2_WDR59"/>
    <property type="match status" value="1"/>
</dbReference>
<feature type="domain" description="WDR59/RTC1-like RING zinc finger" evidence="4">
    <location>
        <begin position="570"/>
        <end position="618"/>
    </location>
</feature>
<dbReference type="Pfam" id="PF17120">
    <property type="entry name" value="zf-RING_16"/>
    <property type="match status" value="1"/>
</dbReference>
<evidence type="ECO:0000259" key="4">
    <source>
        <dbReference type="Pfam" id="PF17120"/>
    </source>
</evidence>
<evidence type="ECO:0000256" key="2">
    <source>
        <dbReference type="ARBA" id="ARBA00022737"/>
    </source>
</evidence>
<keyword evidence="2" id="KW-0677">Repeat</keyword>
<dbReference type="InterPro" id="IPR049566">
    <property type="entry name" value="WDR59_RTC1-like_RING_Znf"/>
</dbReference>
<evidence type="ECO:0000256" key="1">
    <source>
        <dbReference type="ARBA" id="ARBA00022574"/>
    </source>
</evidence>
<proteinExistence type="predicted"/>
<protein>
    <recommendedName>
        <fullName evidence="4">WDR59/RTC1-like RING zinc finger domain-containing protein</fullName>
    </recommendedName>
</protein>
<dbReference type="PANTHER" id="PTHR46170">
    <property type="entry name" value="GATOR COMPLEX PROTEIN WDR59"/>
    <property type="match status" value="1"/>
</dbReference>
<feature type="region of interest" description="Disordered" evidence="3">
    <location>
        <begin position="289"/>
        <end position="312"/>
    </location>
</feature>
<dbReference type="STRING" id="307972.A0A2G8LB11"/>
<dbReference type="InterPro" id="IPR039456">
    <property type="entry name" value="WDR59_mRING-H2-C3H3C2"/>
</dbReference>
<accession>A0A2G8LB11</accession>
<dbReference type="GO" id="GO:0005774">
    <property type="term" value="C:vacuolar membrane"/>
    <property type="evidence" value="ECO:0007669"/>
    <property type="project" value="TreeGrafter"/>
</dbReference>
<feature type="compositionally biased region" description="Basic residues" evidence="3">
    <location>
        <begin position="293"/>
        <end position="303"/>
    </location>
</feature>
<dbReference type="Proteomes" id="UP000230750">
    <property type="component" value="Unassembled WGS sequence"/>
</dbReference>
<keyword evidence="6" id="KW-1185">Reference proteome</keyword>
<name>A0A2G8LB11_STIJA</name>
<dbReference type="AlphaFoldDB" id="A0A2G8LB11"/>
<comment type="caution">
    <text evidence="5">The sequence shown here is derived from an EMBL/GenBank/DDBJ whole genome shotgun (WGS) entry which is preliminary data.</text>
</comment>
<organism evidence="5 6">
    <name type="scientific">Stichopus japonicus</name>
    <name type="common">Sea cucumber</name>
    <dbReference type="NCBI Taxonomy" id="307972"/>
    <lineage>
        <taxon>Eukaryota</taxon>
        <taxon>Metazoa</taxon>
        <taxon>Echinodermata</taxon>
        <taxon>Eleutherozoa</taxon>
        <taxon>Echinozoa</taxon>
        <taxon>Holothuroidea</taxon>
        <taxon>Aspidochirotacea</taxon>
        <taxon>Aspidochirotida</taxon>
        <taxon>Stichopodidae</taxon>
        <taxon>Apostichopus</taxon>
    </lineage>
</organism>
<dbReference type="InterPro" id="IPR049567">
    <property type="entry name" value="WDR59-like"/>
</dbReference>
<sequence>MEDKQGVYQAFSRHVPLSLLFPTSCVVDNPDILDIPHSAGTSTGSLLPKSFPLEWHGDPNPRLCSEWTWICWDSPLDGIHLSGGLSLTRINGNGILFEQELDRLVTQSEMSWLKRLNRTCLLTCTIDTSLTELLLRFPEVYPLQAIPQFIVVNSNCIRDSITQEKLIKSLQETCLHQIDNGKPCIEACIKQLSALMAGIVLSGLSQLTVTQSKPSLPVKHTYGGETDINVPFPKTCGARFCGVDKLVVFSRPSVSKKGSGLQSTPRALVALKTSTISSEVASLGTYYKDRDRRQKRSARHRRKSNESSVNQSSSLSRSTLVVCDVSLLLPIHHNLAENYKIFPDDISMMCSLNTKAAAAIGRSDLVQTWSMVAHACVSNLSPSSDPDRTPWAHHPFGRSLITSLFEHYCNIHDVQMLAMLCCIFKPSLVSNANATQCMLTETSDPLFRRQWSSNSLSSLININLADPDDDYKFNAQRDPMEEEMEQHHNNKQLLDPLRAKHFDQFLLSYAEILFRWKLLDQRAQVLQRLSSPNYLFQNMLYFKDLAVFCYVCHKKSISNICEKCKRYKFQCSICHLLVKGSSSFCLSCGHGGHVTHMMDWFQAESLCPTGCGCECEHRTRQVLENNITMTTIGSR</sequence>
<dbReference type="GO" id="GO:0035591">
    <property type="term" value="F:signaling adaptor activity"/>
    <property type="evidence" value="ECO:0007669"/>
    <property type="project" value="TreeGrafter"/>
</dbReference>
<evidence type="ECO:0000313" key="6">
    <source>
        <dbReference type="Proteomes" id="UP000230750"/>
    </source>
</evidence>
<evidence type="ECO:0000256" key="3">
    <source>
        <dbReference type="SAM" id="MobiDB-lite"/>
    </source>
</evidence>
<reference evidence="5 6" key="1">
    <citation type="journal article" date="2017" name="PLoS Biol.">
        <title>The sea cucumber genome provides insights into morphological evolution and visceral regeneration.</title>
        <authorList>
            <person name="Zhang X."/>
            <person name="Sun L."/>
            <person name="Yuan J."/>
            <person name="Sun Y."/>
            <person name="Gao Y."/>
            <person name="Zhang L."/>
            <person name="Li S."/>
            <person name="Dai H."/>
            <person name="Hamel J.F."/>
            <person name="Liu C."/>
            <person name="Yu Y."/>
            <person name="Liu S."/>
            <person name="Lin W."/>
            <person name="Guo K."/>
            <person name="Jin S."/>
            <person name="Xu P."/>
            <person name="Storey K.B."/>
            <person name="Huan P."/>
            <person name="Zhang T."/>
            <person name="Zhou Y."/>
            <person name="Zhang J."/>
            <person name="Lin C."/>
            <person name="Li X."/>
            <person name="Xing L."/>
            <person name="Huo D."/>
            <person name="Sun M."/>
            <person name="Wang L."/>
            <person name="Mercier A."/>
            <person name="Li F."/>
            <person name="Yang H."/>
            <person name="Xiang J."/>
        </authorList>
    </citation>
    <scope>NUCLEOTIDE SEQUENCE [LARGE SCALE GENOMIC DNA]</scope>
    <source>
        <strain evidence="5">Shaxun</strain>
        <tissue evidence="5">Muscle</tissue>
    </source>
</reference>
<dbReference type="GO" id="GO:1904263">
    <property type="term" value="P:positive regulation of TORC1 signaling"/>
    <property type="evidence" value="ECO:0007669"/>
    <property type="project" value="TreeGrafter"/>
</dbReference>
<gene>
    <name evidence="5" type="ORF">BSL78_05680</name>
</gene>
<evidence type="ECO:0000313" key="5">
    <source>
        <dbReference type="EMBL" id="PIK57414.1"/>
    </source>
</evidence>
<dbReference type="EMBL" id="MRZV01000143">
    <property type="protein sequence ID" value="PIK57414.1"/>
    <property type="molecule type" value="Genomic_DNA"/>
</dbReference>
<dbReference type="OrthoDB" id="311712at2759"/>
<dbReference type="GO" id="GO:0034198">
    <property type="term" value="P:cellular response to amino acid starvation"/>
    <property type="evidence" value="ECO:0007669"/>
    <property type="project" value="TreeGrafter"/>
</dbReference>
<dbReference type="PANTHER" id="PTHR46170:SF1">
    <property type="entry name" value="GATOR COMPLEX PROTEIN WDR59"/>
    <property type="match status" value="1"/>
</dbReference>